<evidence type="ECO:0000313" key="2">
    <source>
        <dbReference type="Proteomes" id="UP000233551"/>
    </source>
</evidence>
<protein>
    <submittedName>
        <fullName evidence="1">Uncharacterized protein</fullName>
    </submittedName>
</protein>
<evidence type="ECO:0000313" key="1">
    <source>
        <dbReference type="EMBL" id="PKI70977.1"/>
    </source>
</evidence>
<sequence>MLLPRGALCGIAAAHCDRETPLSDQRRASARSLGQVSEDARWRLFRAPKTAARYSLTFQGRANKRYRAVYWFGLKRMRHYFKGKGRLFDNVKFCSPGRKLKALEIRQN</sequence>
<dbReference type="AlphaFoldDB" id="A0A2I0KR87"/>
<dbReference type="Proteomes" id="UP000233551">
    <property type="component" value="Unassembled WGS sequence"/>
</dbReference>
<accession>A0A2I0KR87</accession>
<gene>
    <name evidence="1" type="ORF">CRG98_008558</name>
</gene>
<keyword evidence="2" id="KW-1185">Reference proteome</keyword>
<comment type="caution">
    <text evidence="1">The sequence shown here is derived from an EMBL/GenBank/DDBJ whole genome shotgun (WGS) entry which is preliminary data.</text>
</comment>
<organism evidence="1 2">
    <name type="scientific">Punica granatum</name>
    <name type="common">Pomegranate</name>
    <dbReference type="NCBI Taxonomy" id="22663"/>
    <lineage>
        <taxon>Eukaryota</taxon>
        <taxon>Viridiplantae</taxon>
        <taxon>Streptophyta</taxon>
        <taxon>Embryophyta</taxon>
        <taxon>Tracheophyta</taxon>
        <taxon>Spermatophyta</taxon>
        <taxon>Magnoliopsida</taxon>
        <taxon>eudicotyledons</taxon>
        <taxon>Gunneridae</taxon>
        <taxon>Pentapetalae</taxon>
        <taxon>rosids</taxon>
        <taxon>malvids</taxon>
        <taxon>Myrtales</taxon>
        <taxon>Lythraceae</taxon>
        <taxon>Punica</taxon>
    </lineage>
</organism>
<dbReference type="EMBL" id="PGOL01000410">
    <property type="protein sequence ID" value="PKI70977.1"/>
    <property type="molecule type" value="Genomic_DNA"/>
</dbReference>
<reference evidence="1 2" key="1">
    <citation type="submission" date="2017-11" db="EMBL/GenBank/DDBJ databases">
        <title>De-novo sequencing of pomegranate (Punica granatum L.) genome.</title>
        <authorList>
            <person name="Akparov Z."/>
            <person name="Amiraslanov A."/>
            <person name="Hajiyeva S."/>
            <person name="Abbasov M."/>
            <person name="Kaur K."/>
            <person name="Hamwieh A."/>
            <person name="Solovyev V."/>
            <person name="Salamov A."/>
            <person name="Braich B."/>
            <person name="Kosarev P."/>
            <person name="Mahmoud A."/>
            <person name="Hajiyev E."/>
            <person name="Babayeva S."/>
            <person name="Izzatullayeva V."/>
            <person name="Mammadov A."/>
            <person name="Mammadov A."/>
            <person name="Sharifova S."/>
            <person name="Ojaghi J."/>
            <person name="Eynullazada K."/>
            <person name="Bayramov B."/>
            <person name="Abdulazimova A."/>
            <person name="Shahmuradov I."/>
        </authorList>
    </citation>
    <scope>NUCLEOTIDE SEQUENCE [LARGE SCALE GENOMIC DNA]</scope>
    <source>
        <strain evidence="2">cv. AG2017</strain>
        <tissue evidence="1">Leaf</tissue>
    </source>
</reference>
<proteinExistence type="predicted"/>
<name>A0A2I0KR87_PUNGR</name>